<dbReference type="Proteomes" id="UP000001072">
    <property type="component" value="Unassembled WGS sequence"/>
</dbReference>
<keyword evidence="2" id="KW-1185">Reference proteome</keyword>
<reference evidence="2" key="1">
    <citation type="journal article" date="2011" name="Proc. Natl. Acad. Sci. U.S.A.">
        <title>Obligate biotrophy features unraveled by the genomic analysis of rust fungi.</title>
        <authorList>
            <person name="Duplessis S."/>
            <person name="Cuomo C.A."/>
            <person name="Lin Y.-C."/>
            <person name="Aerts A."/>
            <person name="Tisserant E."/>
            <person name="Veneault-Fourrey C."/>
            <person name="Joly D.L."/>
            <person name="Hacquard S."/>
            <person name="Amselem J."/>
            <person name="Cantarel B.L."/>
            <person name="Chiu R."/>
            <person name="Coutinho P.M."/>
            <person name="Feau N."/>
            <person name="Field M."/>
            <person name="Frey P."/>
            <person name="Gelhaye E."/>
            <person name="Goldberg J."/>
            <person name="Grabherr M.G."/>
            <person name="Kodira C.D."/>
            <person name="Kohler A."/>
            <person name="Kuees U."/>
            <person name="Lindquist E.A."/>
            <person name="Lucas S.M."/>
            <person name="Mago R."/>
            <person name="Mauceli E."/>
            <person name="Morin E."/>
            <person name="Murat C."/>
            <person name="Pangilinan J.L."/>
            <person name="Park R."/>
            <person name="Pearson M."/>
            <person name="Quesneville H."/>
            <person name="Rouhier N."/>
            <person name="Sakthikumar S."/>
            <person name="Salamov A.A."/>
            <person name="Schmutz J."/>
            <person name="Selles B."/>
            <person name="Shapiro H."/>
            <person name="Tanguay P."/>
            <person name="Tuskan G.A."/>
            <person name="Henrissat B."/>
            <person name="Van de Peer Y."/>
            <person name="Rouze P."/>
            <person name="Ellis J.G."/>
            <person name="Dodds P.N."/>
            <person name="Schein J.E."/>
            <person name="Zhong S."/>
            <person name="Hamelin R.C."/>
            <person name="Grigoriev I.V."/>
            <person name="Szabo L.J."/>
            <person name="Martin F."/>
        </authorList>
    </citation>
    <scope>NUCLEOTIDE SEQUENCE [LARGE SCALE GENOMIC DNA]</scope>
    <source>
        <strain evidence="2">98AG31 / pathotype 3-4-7</strain>
    </source>
</reference>
<dbReference type="OrthoDB" id="71307at2759"/>
<dbReference type="GeneID" id="18932339"/>
<dbReference type="HOGENOM" id="CLU_844890_0_0_1"/>
<dbReference type="RefSeq" id="XP_007416824.1">
    <property type="nucleotide sequence ID" value="XM_007416762.1"/>
</dbReference>
<dbReference type="STRING" id="747676.F4S639"/>
<evidence type="ECO:0000313" key="2">
    <source>
        <dbReference type="Proteomes" id="UP000001072"/>
    </source>
</evidence>
<accession>F4S639</accession>
<proteinExistence type="predicted"/>
<evidence type="ECO:0008006" key="3">
    <source>
        <dbReference type="Google" id="ProtNLM"/>
    </source>
</evidence>
<sequence length="319" mass="35851">MPSLTFIGLTEISAQDLKPQPQSSRILGFPLTINIKSSEPYYHTSYSLSRPGVDLILASSDRIPCRFAISSTELAFHPEVLTRTNRVKIQFDAGLPLIQLDASKEVIEIILACLDSGLVPDLSGYTFDDLVGALEAVAGQYELEHVERHCLLAIGAYYKLKPIHVFSLAVIYGCTWMAKLASGFTLALDISLPQHKCLLSSEAYDALTELHTYRRKKAREILNQLRLPVIINHQAQNCSQVQLIEFWKPLISRVKRLSWNSQTNLKIKQLFTNELKKASIEVHCNECLNLMDSLVDQADLEFDLVRSWALPTSDSSYPC</sequence>
<dbReference type="KEGG" id="mlr:MELLADRAFT_73299"/>
<dbReference type="EMBL" id="GL883153">
    <property type="protein sequence ID" value="EGF99910.1"/>
    <property type="molecule type" value="Genomic_DNA"/>
</dbReference>
<dbReference type="InParanoid" id="F4S639"/>
<evidence type="ECO:0000313" key="1">
    <source>
        <dbReference type="EMBL" id="EGF99910.1"/>
    </source>
</evidence>
<protein>
    <recommendedName>
        <fullName evidence="3">BTB domain-containing protein</fullName>
    </recommendedName>
</protein>
<gene>
    <name evidence="1" type="ORF">MELLADRAFT_73299</name>
</gene>
<name>F4S639_MELLP</name>
<organism evidence="2">
    <name type="scientific">Melampsora larici-populina (strain 98AG31 / pathotype 3-4-7)</name>
    <name type="common">Poplar leaf rust fungus</name>
    <dbReference type="NCBI Taxonomy" id="747676"/>
    <lineage>
        <taxon>Eukaryota</taxon>
        <taxon>Fungi</taxon>
        <taxon>Dikarya</taxon>
        <taxon>Basidiomycota</taxon>
        <taxon>Pucciniomycotina</taxon>
        <taxon>Pucciniomycetes</taxon>
        <taxon>Pucciniales</taxon>
        <taxon>Melampsoraceae</taxon>
        <taxon>Melampsora</taxon>
    </lineage>
</organism>
<dbReference type="VEuPathDB" id="FungiDB:MELLADRAFT_73299"/>
<dbReference type="AlphaFoldDB" id="F4S639"/>